<dbReference type="EMBL" id="MU808110">
    <property type="protein sequence ID" value="KAJ3830866.1"/>
    <property type="molecule type" value="Genomic_DNA"/>
</dbReference>
<sequence>IRSMDGQIGAVLADKDMVITTPNASAIHAPIAPTCQTRMRRCYNFAKDDPLYWPQPYHAVIGHLAVIPIPSFDIDHPLRYTWYQLKDEDFSQISREGVDGLVGLAVQVKTEVESLCSNLL</sequence>
<reference evidence="1" key="1">
    <citation type="submission" date="2022-08" db="EMBL/GenBank/DDBJ databases">
        <authorList>
            <consortium name="DOE Joint Genome Institute"/>
            <person name="Min B."/>
            <person name="Riley R."/>
            <person name="Sierra-Patev S."/>
            <person name="Naranjo-Ortiz M."/>
            <person name="Looney B."/>
            <person name="Konkel Z."/>
            <person name="Slot J.C."/>
            <person name="Sakamoto Y."/>
            <person name="Steenwyk J.L."/>
            <person name="Rokas A."/>
            <person name="Carro J."/>
            <person name="Camarero S."/>
            <person name="Ferreira P."/>
            <person name="Molpeceres G."/>
            <person name="Ruiz-Duenas F.J."/>
            <person name="Serrano A."/>
            <person name="Henrissat B."/>
            <person name="Drula E."/>
            <person name="Hughes K.W."/>
            <person name="Mata J.L."/>
            <person name="Ishikawa N.K."/>
            <person name="Vargas-Isla R."/>
            <person name="Ushijima S."/>
            <person name="Smith C.A."/>
            <person name="Ahrendt S."/>
            <person name="Andreopoulos W."/>
            <person name="He G."/>
            <person name="Labutti K."/>
            <person name="Lipzen A."/>
            <person name="Ng V."/>
            <person name="Sandor L."/>
            <person name="Barry K."/>
            <person name="Martinez A.T."/>
            <person name="Xiao Y."/>
            <person name="Gibbons J.G."/>
            <person name="Terashima K."/>
            <person name="Hibbett D.S."/>
            <person name="Grigoriev I.V."/>
        </authorList>
    </citation>
    <scope>NUCLEOTIDE SEQUENCE</scope>
    <source>
        <strain evidence="1">TFB9207</strain>
    </source>
</reference>
<dbReference type="AlphaFoldDB" id="A0AA38U235"/>
<keyword evidence="2" id="KW-1185">Reference proteome</keyword>
<dbReference type="Proteomes" id="UP001163846">
    <property type="component" value="Unassembled WGS sequence"/>
</dbReference>
<feature type="non-terminal residue" evidence="1">
    <location>
        <position position="120"/>
    </location>
</feature>
<accession>A0AA38U235</accession>
<evidence type="ECO:0000313" key="2">
    <source>
        <dbReference type="Proteomes" id="UP001163846"/>
    </source>
</evidence>
<name>A0AA38U235_9AGAR</name>
<comment type="caution">
    <text evidence="1">The sequence shown here is derived from an EMBL/GenBank/DDBJ whole genome shotgun (WGS) entry which is preliminary data.</text>
</comment>
<protein>
    <submittedName>
        <fullName evidence="1">Uncharacterized protein</fullName>
    </submittedName>
</protein>
<organism evidence="1 2">
    <name type="scientific">Lentinula raphanica</name>
    <dbReference type="NCBI Taxonomy" id="153919"/>
    <lineage>
        <taxon>Eukaryota</taxon>
        <taxon>Fungi</taxon>
        <taxon>Dikarya</taxon>
        <taxon>Basidiomycota</taxon>
        <taxon>Agaricomycotina</taxon>
        <taxon>Agaricomycetes</taxon>
        <taxon>Agaricomycetidae</taxon>
        <taxon>Agaricales</taxon>
        <taxon>Marasmiineae</taxon>
        <taxon>Omphalotaceae</taxon>
        <taxon>Lentinula</taxon>
    </lineage>
</organism>
<feature type="non-terminal residue" evidence="1">
    <location>
        <position position="1"/>
    </location>
</feature>
<evidence type="ECO:0000313" key="1">
    <source>
        <dbReference type="EMBL" id="KAJ3830866.1"/>
    </source>
</evidence>
<proteinExistence type="predicted"/>
<gene>
    <name evidence="1" type="ORF">F5878DRAFT_515938</name>
</gene>